<dbReference type="Pfam" id="PF09428">
    <property type="entry name" value="DUF2011"/>
    <property type="match status" value="1"/>
</dbReference>
<evidence type="ECO:0000313" key="2">
    <source>
        <dbReference type="EMBL" id="KAH7032929.1"/>
    </source>
</evidence>
<sequence length="318" mass="35255">MFEIPDAKRVRREDLYESSAGGSSDGEDGARDVEMDAALRSKLNAQLADLLDVDFSVPGPASGGAAEAERKRGRQPRQQQSHEAGSDDDDDDDDHHEDETMSDGDRQRGEQDEDDDEPVEFAFRLFSGEDPAAHKVVLEKQDDAADAAGDGGGFVVSRRPASYYIAAEPSPDDRERYRAAAVSHEYLLADAGRSRWGIEKPWKVTTITITTKKTKDGKEKLMGTVAGNQPRTGRRTRPGKKRRIILRTREKAKKEKEVVAKQQAVDREQHLLEKKKRLNRQKKLKRRAKAKGQKKEGVDAGGEGDSDDEENGKSVASD</sequence>
<feature type="compositionally biased region" description="Basic residues" evidence="1">
    <location>
        <begin position="232"/>
        <end position="246"/>
    </location>
</feature>
<dbReference type="AlphaFoldDB" id="A0A9P8Y845"/>
<feature type="compositionally biased region" description="Basic and acidic residues" evidence="1">
    <location>
        <begin position="97"/>
        <end position="110"/>
    </location>
</feature>
<feature type="region of interest" description="Disordered" evidence="1">
    <location>
        <begin position="54"/>
        <end position="123"/>
    </location>
</feature>
<gene>
    <name evidence="2" type="ORF">B0I36DRAFT_382898</name>
</gene>
<dbReference type="OrthoDB" id="5425061at2759"/>
<comment type="caution">
    <text evidence="2">The sequence shown here is derived from an EMBL/GenBank/DDBJ whole genome shotgun (WGS) entry which is preliminary data.</text>
</comment>
<proteinExistence type="predicted"/>
<dbReference type="Proteomes" id="UP000756346">
    <property type="component" value="Unassembled WGS sequence"/>
</dbReference>
<feature type="compositionally biased region" description="Acidic residues" evidence="1">
    <location>
        <begin position="86"/>
        <end position="96"/>
    </location>
</feature>
<evidence type="ECO:0000313" key="3">
    <source>
        <dbReference type="Proteomes" id="UP000756346"/>
    </source>
</evidence>
<feature type="region of interest" description="Disordered" evidence="1">
    <location>
        <begin position="1"/>
        <end position="33"/>
    </location>
</feature>
<dbReference type="InterPro" id="IPR018555">
    <property type="entry name" value="C630.06c-like"/>
</dbReference>
<organism evidence="2 3">
    <name type="scientific">Microdochium trichocladiopsis</name>
    <dbReference type="NCBI Taxonomy" id="1682393"/>
    <lineage>
        <taxon>Eukaryota</taxon>
        <taxon>Fungi</taxon>
        <taxon>Dikarya</taxon>
        <taxon>Ascomycota</taxon>
        <taxon>Pezizomycotina</taxon>
        <taxon>Sordariomycetes</taxon>
        <taxon>Xylariomycetidae</taxon>
        <taxon>Xylariales</taxon>
        <taxon>Microdochiaceae</taxon>
        <taxon>Microdochium</taxon>
    </lineage>
</organism>
<feature type="compositionally biased region" description="Basic residues" evidence="1">
    <location>
        <begin position="273"/>
        <end position="292"/>
    </location>
</feature>
<dbReference type="GeneID" id="70190484"/>
<reference evidence="2" key="1">
    <citation type="journal article" date="2021" name="Nat. Commun.">
        <title>Genetic determinants of endophytism in the Arabidopsis root mycobiome.</title>
        <authorList>
            <person name="Mesny F."/>
            <person name="Miyauchi S."/>
            <person name="Thiergart T."/>
            <person name="Pickel B."/>
            <person name="Atanasova L."/>
            <person name="Karlsson M."/>
            <person name="Huettel B."/>
            <person name="Barry K.W."/>
            <person name="Haridas S."/>
            <person name="Chen C."/>
            <person name="Bauer D."/>
            <person name="Andreopoulos W."/>
            <person name="Pangilinan J."/>
            <person name="LaButti K."/>
            <person name="Riley R."/>
            <person name="Lipzen A."/>
            <person name="Clum A."/>
            <person name="Drula E."/>
            <person name="Henrissat B."/>
            <person name="Kohler A."/>
            <person name="Grigoriev I.V."/>
            <person name="Martin F.M."/>
            <person name="Hacquard S."/>
        </authorList>
    </citation>
    <scope>NUCLEOTIDE SEQUENCE</scope>
    <source>
        <strain evidence="2">MPI-CAGE-CH-0230</strain>
    </source>
</reference>
<name>A0A9P8Y845_9PEZI</name>
<feature type="compositionally biased region" description="Basic and acidic residues" evidence="1">
    <location>
        <begin position="1"/>
        <end position="15"/>
    </location>
</feature>
<protein>
    <submittedName>
        <fullName evidence="2">Uncharacterized protein</fullName>
    </submittedName>
</protein>
<feature type="region of interest" description="Disordered" evidence="1">
    <location>
        <begin position="218"/>
        <end position="318"/>
    </location>
</feature>
<evidence type="ECO:0000256" key="1">
    <source>
        <dbReference type="SAM" id="MobiDB-lite"/>
    </source>
</evidence>
<keyword evidence="3" id="KW-1185">Reference proteome</keyword>
<dbReference type="EMBL" id="JAGTJQ010000004">
    <property type="protein sequence ID" value="KAH7032929.1"/>
    <property type="molecule type" value="Genomic_DNA"/>
</dbReference>
<dbReference type="RefSeq" id="XP_046013761.1">
    <property type="nucleotide sequence ID" value="XM_046160938.1"/>
</dbReference>
<feature type="compositionally biased region" description="Basic and acidic residues" evidence="1">
    <location>
        <begin position="247"/>
        <end position="272"/>
    </location>
</feature>
<accession>A0A9P8Y845</accession>